<dbReference type="PROSITE" id="PS51791">
    <property type="entry name" value="HSAC2"/>
    <property type="match status" value="1"/>
</dbReference>
<accession>A0A642VE59</accession>
<dbReference type="VEuPathDB" id="FungiDB:TRICI_000178"/>
<feature type="region of interest" description="Disordered" evidence="1">
    <location>
        <begin position="1"/>
        <end position="37"/>
    </location>
</feature>
<dbReference type="GO" id="GO:0046856">
    <property type="term" value="P:phosphatidylinositol dephosphorylation"/>
    <property type="evidence" value="ECO:0007669"/>
    <property type="project" value="TreeGrafter"/>
</dbReference>
<feature type="domain" description="SAC" evidence="2">
    <location>
        <begin position="93"/>
        <end position="403"/>
    </location>
</feature>
<dbReference type="EMBL" id="SWFS01000017">
    <property type="protein sequence ID" value="KAA8917681.1"/>
    <property type="molecule type" value="Genomic_DNA"/>
</dbReference>
<dbReference type="GO" id="GO:0034593">
    <property type="term" value="F:phosphatidylinositol bisphosphate phosphatase activity"/>
    <property type="evidence" value="ECO:0007669"/>
    <property type="project" value="UniProtKB-ARBA"/>
</dbReference>
<evidence type="ECO:0008006" key="6">
    <source>
        <dbReference type="Google" id="ProtNLM"/>
    </source>
</evidence>
<sequence length="680" mass="76949">MSTKQSSSTESDSSDDSDDSDGEVTDQTDTELEKPSTLLSDNSSIVEDVLLRRPSTVTLRNWYIGVLPARNQSEKKTQKYNGKALIPKFVKCLKALFRSKSFYFSYDLDLTNSLASGVDSGPTRRCYCFNGHMSKAFSGTSLELPILQGFVGLTKVPVKREGTEFSASVIIISRRSVLRAGVRYLRRGIDDNGNCANWVETEQLLHYGDNSVCSYTQVRGSIPIYFSQSPYSLKPVPKISRKIDDTFVTFSRHMNRIRKTYGDVLSISLVEKAPSGESQIGQAYADLADENGFDLEWFDFHQVCRGMRFDRVETLFETQVGDKLQRFGWTDLSKGKKQTGVFRVNCIDCLDRTNVVETFCAKRILQQQIESLGLEIIDNGKFETELNGIWADNGDAISLQYSSTSALKGDFTRTKKRNYRGVLTDAFLTLSRYFYGMVTDFFTQTVLDYILGYVDEGAFDEFEEHLQSSDPSINLDSVRQSAVDLTSEIVIASDKEIIYGGWWLLTPKNRQTGVRRSQLVDKIFLVTNTALYICEFDIKQEKVLSFDRIPSEQVTKIQKGHFFCEAVSRVSRDPAKNVGILIEYNDSTDIVKSGDNKVSKVNVKTETKDIESKDPESLSYVAFKVPWLQLNEYDDVFLALRKTCPNAEILSKDIVSLDEAKSDTSLWNVLQHRFKKAVWA</sequence>
<reference evidence="4" key="1">
    <citation type="journal article" date="2019" name="G3 (Bethesda)">
        <title>Genome Assemblies of Two Rare Opportunistic Yeast Pathogens: Diutina rugosa (syn. Candida rugosa) and Trichomonascus ciferrii (syn. Candida ciferrii).</title>
        <authorList>
            <person name="Mixao V."/>
            <person name="Saus E."/>
            <person name="Hansen A.P."/>
            <person name="Lass-Florl C."/>
            <person name="Gabaldon T."/>
        </authorList>
    </citation>
    <scope>NUCLEOTIDE SEQUENCE</scope>
    <source>
        <strain evidence="4">CBS 4856</strain>
    </source>
</reference>
<name>A0A642VE59_9ASCO</name>
<evidence type="ECO:0000313" key="4">
    <source>
        <dbReference type="EMBL" id="KAA8917681.1"/>
    </source>
</evidence>
<comment type="caution">
    <text evidence="4">The sequence shown here is derived from an EMBL/GenBank/DDBJ whole genome shotgun (WGS) entry which is preliminary data.</text>
</comment>
<dbReference type="AlphaFoldDB" id="A0A642VE59"/>
<dbReference type="Proteomes" id="UP000761534">
    <property type="component" value="Unassembled WGS sequence"/>
</dbReference>
<dbReference type="PROSITE" id="PS50275">
    <property type="entry name" value="SAC"/>
    <property type="match status" value="1"/>
</dbReference>
<dbReference type="PANTHER" id="PTHR45662:SF7">
    <property type="entry name" value="SACI DOMAIN PROTEIN (AFU_ORTHOLOGUE AFUA_1G15890)"/>
    <property type="match status" value="1"/>
</dbReference>
<evidence type="ECO:0000259" key="3">
    <source>
        <dbReference type="PROSITE" id="PS51791"/>
    </source>
</evidence>
<proteinExistence type="predicted"/>
<feature type="compositionally biased region" description="Low complexity" evidence="1">
    <location>
        <begin position="1"/>
        <end position="11"/>
    </location>
</feature>
<gene>
    <name evidence="4" type="ORF">TRICI_000178</name>
</gene>
<organism evidence="4 5">
    <name type="scientific">Trichomonascus ciferrii</name>
    <dbReference type="NCBI Taxonomy" id="44093"/>
    <lineage>
        <taxon>Eukaryota</taxon>
        <taxon>Fungi</taxon>
        <taxon>Dikarya</taxon>
        <taxon>Ascomycota</taxon>
        <taxon>Saccharomycotina</taxon>
        <taxon>Dipodascomycetes</taxon>
        <taxon>Dipodascales</taxon>
        <taxon>Trichomonascaceae</taxon>
        <taxon>Trichomonascus</taxon>
        <taxon>Trichomonascus ciferrii complex</taxon>
    </lineage>
</organism>
<dbReference type="GO" id="GO:0043812">
    <property type="term" value="F:phosphatidylinositol-4-phosphate phosphatase activity"/>
    <property type="evidence" value="ECO:0007669"/>
    <property type="project" value="TreeGrafter"/>
</dbReference>
<dbReference type="InterPro" id="IPR022158">
    <property type="entry name" value="Inositol_phosphatase"/>
</dbReference>
<dbReference type="Pfam" id="PF02383">
    <property type="entry name" value="Syja_N"/>
    <property type="match status" value="1"/>
</dbReference>
<feature type="domain" description="HSac2" evidence="3">
    <location>
        <begin position="473"/>
        <end position="637"/>
    </location>
</feature>
<evidence type="ECO:0000259" key="2">
    <source>
        <dbReference type="PROSITE" id="PS50275"/>
    </source>
</evidence>
<dbReference type="Pfam" id="PF12456">
    <property type="entry name" value="hSac2"/>
    <property type="match status" value="1"/>
</dbReference>
<protein>
    <recommendedName>
        <fullName evidence="6">SAC domain-containing protein</fullName>
    </recommendedName>
</protein>
<feature type="compositionally biased region" description="Acidic residues" evidence="1">
    <location>
        <begin position="12"/>
        <end position="30"/>
    </location>
</feature>
<dbReference type="InterPro" id="IPR002013">
    <property type="entry name" value="SAC_dom"/>
</dbReference>
<dbReference type="GO" id="GO:0005783">
    <property type="term" value="C:endoplasmic reticulum"/>
    <property type="evidence" value="ECO:0007669"/>
    <property type="project" value="TreeGrafter"/>
</dbReference>
<evidence type="ECO:0000313" key="5">
    <source>
        <dbReference type="Proteomes" id="UP000761534"/>
    </source>
</evidence>
<dbReference type="InterPro" id="IPR034753">
    <property type="entry name" value="hSac2"/>
</dbReference>
<evidence type="ECO:0000256" key="1">
    <source>
        <dbReference type="SAM" id="MobiDB-lite"/>
    </source>
</evidence>
<dbReference type="PANTHER" id="PTHR45662">
    <property type="entry name" value="PHOSPHATIDYLINOSITIDE PHOSPHATASE SAC1"/>
    <property type="match status" value="1"/>
</dbReference>
<dbReference type="OrthoDB" id="405996at2759"/>
<keyword evidence="5" id="KW-1185">Reference proteome</keyword>